<gene>
    <name evidence="2" type="ORF">TASK_LOCUS2721</name>
</gene>
<dbReference type="STRING" id="60517.A0A0R3VZ74"/>
<dbReference type="EMBL" id="UYRS01002707">
    <property type="protein sequence ID" value="VDK25977.1"/>
    <property type="molecule type" value="Genomic_DNA"/>
</dbReference>
<proteinExistence type="predicted"/>
<name>A0A0R3VZ74_TAEAS</name>
<dbReference type="AlphaFoldDB" id="A0A0R3VZ74"/>
<evidence type="ECO:0000313" key="2">
    <source>
        <dbReference type="EMBL" id="VDK25977.1"/>
    </source>
</evidence>
<sequence length="154" mass="17605">MTQSGAVLKHNADRHSMGELFVLSFFNSFHLALLSCLYLSCGAFEFQSPISKRGVRCCKCFSVRFLIFRCPLRDVCYSADFANLKPSFLETLAQKLENFETFSDGEEELTGEKVNRLSRLSLCELLIELIKLEPTCLKNHPKLQAYLSCFEEIK</sequence>
<feature type="transmembrane region" description="Helical" evidence="1">
    <location>
        <begin position="20"/>
        <end position="44"/>
    </location>
</feature>
<protein>
    <submittedName>
        <fullName evidence="4">DED domain-containing protein</fullName>
    </submittedName>
</protein>
<evidence type="ECO:0000313" key="3">
    <source>
        <dbReference type="Proteomes" id="UP000282613"/>
    </source>
</evidence>
<dbReference type="InterPro" id="IPR036282">
    <property type="entry name" value="Glutathione-S-Trfase_C_sf"/>
</dbReference>
<keyword evidence="1" id="KW-0472">Membrane</keyword>
<evidence type="ECO:0000313" key="4">
    <source>
        <dbReference type="WBParaSite" id="TASK_0000271801-mRNA-1"/>
    </source>
</evidence>
<reference evidence="2 3" key="2">
    <citation type="submission" date="2018-11" db="EMBL/GenBank/DDBJ databases">
        <authorList>
            <consortium name="Pathogen Informatics"/>
        </authorList>
    </citation>
    <scope>NUCLEOTIDE SEQUENCE [LARGE SCALE GENOMIC DNA]</scope>
</reference>
<dbReference type="Proteomes" id="UP000282613">
    <property type="component" value="Unassembled WGS sequence"/>
</dbReference>
<keyword evidence="1" id="KW-0812">Transmembrane</keyword>
<dbReference type="WBParaSite" id="TASK_0000271801-mRNA-1">
    <property type="protein sequence ID" value="TASK_0000271801-mRNA-1"/>
    <property type="gene ID" value="TASK_0000271801"/>
</dbReference>
<dbReference type="Gene3D" id="1.20.1050.10">
    <property type="match status" value="1"/>
</dbReference>
<organism evidence="4">
    <name type="scientific">Taenia asiatica</name>
    <name type="common">Asian tapeworm</name>
    <dbReference type="NCBI Taxonomy" id="60517"/>
    <lineage>
        <taxon>Eukaryota</taxon>
        <taxon>Metazoa</taxon>
        <taxon>Spiralia</taxon>
        <taxon>Lophotrochozoa</taxon>
        <taxon>Platyhelminthes</taxon>
        <taxon>Cestoda</taxon>
        <taxon>Eucestoda</taxon>
        <taxon>Cyclophyllidea</taxon>
        <taxon>Taeniidae</taxon>
        <taxon>Taenia</taxon>
    </lineage>
</organism>
<keyword evidence="1" id="KW-1133">Transmembrane helix</keyword>
<reference evidence="4" key="1">
    <citation type="submission" date="2017-02" db="UniProtKB">
        <authorList>
            <consortium name="WormBaseParasite"/>
        </authorList>
    </citation>
    <scope>IDENTIFICATION</scope>
</reference>
<evidence type="ECO:0000256" key="1">
    <source>
        <dbReference type="SAM" id="Phobius"/>
    </source>
</evidence>
<accession>A0A0R3VZ74</accession>
<dbReference type="SUPFAM" id="SSF47616">
    <property type="entry name" value="GST C-terminal domain-like"/>
    <property type="match status" value="1"/>
</dbReference>
<keyword evidence="3" id="KW-1185">Reference proteome</keyword>